<evidence type="ECO:0000313" key="2">
    <source>
        <dbReference type="Proteomes" id="UP000664914"/>
    </source>
</evidence>
<dbReference type="InterPro" id="IPR005624">
    <property type="entry name" value="PduO/GlcC-like"/>
</dbReference>
<organism evidence="1 2">
    <name type="scientific">Rhizorhabdus wittichii</name>
    <dbReference type="NCBI Taxonomy" id="160791"/>
    <lineage>
        <taxon>Bacteria</taxon>
        <taxon>Pseudomonadati</taxon>
        <taxon>Pseudomonadota</taxon>
        <taxon>Alphaproteobacteria</taxon>
        <taxon>Sphingomonadales</taxon>
        <taxon>Sphingomonadaceae</taxon>
        <taxon>Rhizorhabdus</taxon>
    </lineage>
</organism>
<protein>
    <submittedName>
        <fullName evidence="1">Heme-binding protein</fullName>
    </submittedName>
</protein>
<dbReference type="PANTHER" id="PTHR34309:SF1">
    <property type="entry name" value="PROTEIN GLCG"/>
    <property type="match status" value="1"/>
</dbReference>
<dbReference type="InterPro" id="IPR038084">
    <property type="entry name" value="PduO/GlcC-like_sf"/>
</dbReference>
<dbReference type="PANTHER" id="PTHR34309">
    <property type="entry name" value="SLR1406 PROTEIN"/>
    <property type="match status" value="1"/>
</dbReference>
<accession>A0A975D8B9</accession>
<geneLocation type="plasmid" evidence="1 2">
    <name>pIBU218</name>
</geneLocation>
<dbReference type="Pfam" id="PF03928">
    <property type="entry name" value="HbpS-like"/>
    <property type="match status" value="1"/>
</dbReference>
<dbReference type="AlphaFoldDB" id="A0A975D8B9"/>
<name>A0A975D8B9_9SPHN</name>
<proteinExistence type="predicted"/>
<dbReference type="InterPro" id="IPR052517">
    <property type="entry name" value="GlcG_carb_metab_protein"/>
</dbReference>
<dbReference type="Proteomes" id="UP000664914">
    <property type="component" value="Plasmid pIBU218"/>
</dbReference>
<evidence type="ECO:0000313" key="1">
    <source>
        <dbReference type="EMBL" id="QTH24875.1"/>
    </source>
</evidence>
<dbReference type="RefSeq" id="WP_208634579.1">
    <property type="nucleotide sequence ID" value="NZ_CP059320.1"/>
</dbReference>
<gene>
    <name evidence="1" type="ORF">HRJ34_27810</name>
</gene>
<sequence length="148" mass="14871">MSEPIVRIRLVKTISPEAAHAAVGAALRAGADEGCAVVAAVVDAAGELVAFVRATGAPFHSSDIARDKAYTAASFKMPTADIPGIVSGSDALRDGITRRRNMVMFGGGLPIVVDGEIVGGIGVSGGSEAMDTAYANAGLAAIGAKRFD</sequence>
<dbReference type="EMBL" id="CP059320">
    <property type="protein sequence ID" value="QTH24875.1"/>
    <property type="molecule type" value="Genomic_DNA"/>
</dbReference>
<dbReference type="Gene3D" id="3.30.450.150">
    <property type="entry name" value="Haem-degrading domain"/>
    <property type="match status" value="1"/>
</dbReference>
<reference evidence="1" key="2">
    <citation type="submission" date="2021-04" db="EMBL/GenBank/DDBJ databases">
        <title>Isolation and genomic analysis of the ibuprofen-degrading bacterium Sphingomonas strain MPO218.</title>
        <authorList>
            <person name="Aulestia M."/>
            <person name="Flores A."/>
            <person name="Mangas E.L."/>
            <person name="Perez-Pulido A.J."/>
            <person name="Santero E."/>
            <person name="Camacho E.M."/>
        </authorList>
    </citation>
    <scope>NUCLEOTIDE SEQUENCE</scope>
    <source>
        <strain evidence="1">MPO218</strain>
        <plasmid evidence="1">pIBU218</plasmid>
    </source>
</reference>
<dbReference type="SUPFAM" id="SSF143744">
    <property type="entry name" value="GlcG-like"/>
    <property type="match status" value="1"/>
</dbReference>
<reference evidence="1" key="1">
    <citation type="submission" date="2020-07" db="EMBL/GenBank/DDBJ databases">
        <authorList>
            <person name="Camacho E."/>
        </authorList>
    </citation>
    <scope>NUCLEOTIDE SEQUENCE</scope>
    <source>
        <strain evidence="1">MPO218</strain>
        <plasmid evidence="1">pIBU218</plasmid>
    </source>
</reference>
<keyword evidence="1" id="KW-0614">Plasmid</keyword>